<dbReference type="PANTHER" id="PTHR30332">
    <property type="entry name" value="PROBABLE GENERAL SECRETION PATHWAY PROTEIN D"/>
    <property type="match status" value="1"/>
</dbReference>
<reference evidence="15 16" key="1">
    <citation type="submission" date="2016-11" db="EMBL/GenBank/DDBJ databases">
        <authorList>
            <person name="Jaros S."/>
            <person name="Januszkiewicz K."/>
            <person name="Wedrychowicz H."/>
        </authorList>
    </citation>
    <scope>NUCLEOTIDE SEQUENCE [LARGE SCALE GENOMIC DNA]</scope>
    <source>
        <strain evidence="15 16">GAS499</strain>
    </source>
</reference>
<protein>
    <submittedName>
        <fullName evidence="15">Type II secretion system protein D (GspD)</fullName>
    </submittedName>
</protein>
<feature type="region of interest" description="Disordered" evidence="11">
    <location>
        <begin position="419"/>
        <end position="486"/>
    </location>
</feature>
<keyword evidence="6" id="KW-0732">Signal</keyword>
<keyword evidence="3 10" id="KW-0813">Transport</keyword>
<dbReference type="InterPro" id="IPR038591">
    <property type="entry name" value="NolW-like_sf"/>
</dbReference>
<feature type="domain" description="GspD-like N0" evidence="14">
    <location>
        <begin position="131"/>
        <end position="195"/>
    </location>
</feature>
<keyword evidence="8" id="KW-0472">Membrane</keyword>
<dbReference type="EMBL" id="LT670844">
    <property type="protein sequence ID" value="SHJ56990.1"/>
    <property type="molecule type" value="Genomic_DNA"/>
</dbReference>
<evidence type="ECO:0000256" key="3">
    <source>
        <dbReference type="ARBA" id="ARBA00022448"/>
    </source>
</evidence>
<comment type="similarity">
    <text evidence="2">Belongs to the bacterial secretin family. GSP D subfamily.</text>
</comment>
<evidence type="ECO:0000256" key="7">
    <source>
        <dbReference type="ARBA" id="ARBA00022927"/>
    </source>
</evidence>
<dbReference type="InterPro" id="IPR005644">
    <property type="entry name" value="NolW-like"/>
</dbReference>
<evidence type="ECO:0000259" key="14">
    <source>
        <dbReference type="Pfam" id="PF21305"/>
    </source>
</evidence>
<sequence>MANDTAVVGLIVPNESDVWAQSKNGGNMEHVGNPSRYPTIVHSVCAVIMLLSVSLLTSCNSATLGTSDTADIDVLDKVRSLDILPRQPQQVNAQQPYTGSRGRAAVYEGTEVTDIAEARPQPTASGNGFDLNFENTPVATVAKVVLGDILATGYTIDPRVQGTVTLVSVKPVPKSDIVFVLENALRLSGVVLVRDTAGYRLTPMGDAVGSGRVDAVAANPEPGYGVSVVPLQYVSAQTVLKLMDSFATKPGMVRADSTRNILLIQGSGAERRTAVDTALSFDVDWMRGQSVGIYPIANSAPEPIITELEKIMDSGESGLSQNVVKFQPISRLNAILVVSRKPALLRTAANWIKRLDSADTGRTSVHVYRVKYGDARQIARVLTEMFIGGSSSASLDAASSQIAPGSGYSTTSSADRLSLNANNSGSSSNSGFGSSNGFGSRSSTGIGGSGTSGFGATPNSAANPTTGAAPADSGSRTTGGGGQPVLQGVRITADTVNNTLLIYADQENYRVIETTLQQVDQPQLQVAIDATIAEVTLNDELAYGVQFYMTSHNLGLKPDNGSALNTQSTAAPAAATAPSTTTTATGVAAAAGTVAGAFINRAFPGFNFLIGSEAQPSAILDALHTVTSVKVLSNPSLVVINNQAATLQVGDVVPVSTGSATVLTTSNTVVNTIDYRNTGIILRVSPRINVNGNVRLDVEQEISNVSPQTAASLTPTVSERKVRSSISVATGQTVLLAGLISEQQNNTRNGIPGLDQIPGLGDAFSHQDYKTTRTELIIFIRPQIIRDGTDAHYVAEELRSKLRGNLGASIANDPRVPGLH</sequence>
<gene>
    <name evidence="15" type="ORF">SAMN05444159_0941</name>
</gene>
<feature type="compositionally biased region" description="Low complexity" evidence="11">
    <location>
        <begin position="419"/>
        <end position="444"/>
    </location>
</feature>
<dbReference type="Pfam" id="PF00263">
    <property type="entry name" value="Secretin"/>
    <property type="match status" value="1"/>
</dbReference>
<keyword evidence="7" id="KW-0653">Protein transport</keyword>
<name>A0A1M6KDH5_9BRAD</name>
<keyword evidence="9" id="KW-0998">Cell outer membrane</keyword>
<evidence type="ECO:0000256" key="10">
    <source>
        <dbReference type="RuleBase" id="RU004004"/>
    </source>
</evidence>
<dbReference type="PRINTS" id="PR00811">
    <property type="entry name" value="BCTERIALGSPD"/>
</dbReference>
<dbReference type="InterPro" id="IPR004846">
    <property type="entry name" value="T2SS/T3SS_dom"/>
</dbReference>
<evidence type="ECO:0000259" key="13">
    <source>
        <dbReference type="Pfam" id="PF03958"/>
    </source>
</evidence>
<keyword evidence="5" id="KW-0812">Transmembrane</keyword>
<evidence type="ECO:0000313" key="15">
    <source>
        <dbReference type="EMBL" id="SHJ56990.1"/>
    </source>
</evidence>
<feature type="domain" description="Type II/III secretion system secretin-like" evidence="12">
    <location>
        <begin position="622"/>
        <end position="786"/>
    </location>
</feature>
<dbReference type="Pfam" id="PF03958">
    <property type="entry name" value="Secretin_N"/>
    <property type="match status" value="2"/>
</dbReference>
<feature type="compositionally biased region" description="Polar residues" evidence="11">
    <location>
        <begin position="457"/>
        <end position="466"/>
    </location>
</feature>
<evidence type="ECO:0000259" key="12">
    <source>
        <dbReference type="Pfam" id="PF00263"/>
    </source>
</evidence>
<dbReference type="InterPro" id="IPR001775">
    <property type="entry name" value="GspD/PilQ"/>
</dbReference>
<feature type="domain" description="NolW-like" evidence="13">
    <location>
        <begin position="226"/>
        <end position="286"/>
    </location>
</feature>
<evidence type="ECO:0000256" key="4">
    <source>
        <dbReference type="ARBA" id="ARBA00022452"/>
    </source>
</evidence>
<dbReference type="AlphaFoldDB" id="A0A1M6KDH5"/>
<feature type="domain" description="NolW-like" evidence="13">
    <location>
        <begin position="365"/>
        <end position="525"/>
    </location>
</feature>
<organism evidence="15 16">
    <name type="scientific">Bradyrhizobium lablabi</name>
    <dbReference type="NCBI Taxonomy" id="722472"/>
    <lineage>
        <taxon>Bacteria</taxon>
        <taxon>Pseudomonadati</taxon>
        <taxon>Pseudomonadota</taxon>
        <taxon>Alphaproteobacteria</taxon>
        <taxon>Hyphomicrobiales</taxon>
        <taxon>Nitrobacteraceae</taxon>
        <taxon>Bradyrhizobium</taxon>
    </lineage>
</organism>
<dbReference type="NCBIfam" id="TIGR02517">
    <property type="entry name" value="type_II_gspD"/>
    <property type="match status" value="1"/>
</dbReference>
<dbReference type="GO" id="GO:0009279">
    <property type="term" value="C:cell outer membrane"/>
    <property type="evidence" value="ECO:0007669"/>
    <property type="project" value="UniProtKB-SubCell"/>
</dbReference>
<accession>A0A1M6KDH5</accession>
<dbReference type="Pfam" id="PF21305">
    <property type="entry name" value="type_II_gspD_N0"/>
    <property type="match status" value="1"/>
</dbReference>
<dbReference type="InterPro" id="IPR013356">
    <property type="entry name" value="T2SS_GspD"/>
</dbReference>
<evidence type="ECO:0000313" key="16">
    <source>
        <dbReference type="Proteomes" id="UP000189935"/>
    </source>
</evidence>
<evidence type="ECO:0000256" key="6">
    <source>
        <dbReference type="ARBA" id="ARBA00022729"/>
    </source>
</evidence>
<dbReference type="GO" id="GO:0015627">
    <property type="term" value="C:type II protein secretion system complex"/>
    <property type="evidence" value="ECO:0007669"/>
    <property type="project" value="InterPro"/>
</dbReference>
<evidence type="ECO:0000256" key="8">
    <source>
        <dbReference type="ARBA" id="ARBA00023136"/>
    </source>
</evidence>
<evidence type="ECO:0000256" key="2">
    <source>
        <dbReference type="ARBA" id="ARBA00006980"/>
    </source>
</evidence>
<dbReference type="Proteomes" id="UP000189935">
    <property type="component" value="Chromosome I"/>
</dbReference>
<evidence type="ECO:0000256" key="5">
    <source>
        <dbReference type="ARBA" id="ARBA00022692"/>
    </source>
</evidence>
<dbReference type="InterPro" id="IPR050810">
    <property type="entry name" value="Bact_Secretion_Sys_Channel"/>
</dbReference>
<dbReference type="InterPro" id="IPR049371">
    <property type="entry name" value="GspD-like_N0"/>
</dbReference>
<dbReference type="PANTHER" id="PTHR30332:SF25">
    <property type="entry name" value="SECRETIN XPSD"/>
    <property type="match status" value="1"/>
</dbReference>
<proteinExistence type="inferred from homology"/>
<evidence type="ECO:0000256" key="1">
    <source>
        <dbReference type="ARBA" id="ARBA00004442"/>
    </source>
</evidence>
<keyword evidence="4" id="KW-1134">Transmembrane beta strand</keyword>
<evidence type="ECO:0000256" key="9">
    <source>
        <dbReference type="ARBA" id="ARBA00023237"/>
    </source>
</evidence>
<evidence type="ECO:0000256" key="11">
    <source>
        <dbReference type="SAM" id="MobiDB-lite"/>
    </source>
</evidence>
<dbReference type="GO" id="GO:0015628">
    <property type="term" value="P:protein secretion by the type II secretion system"/>
    <property type="evidence" value="ECO:0007669"/>
    <property type="project" value="InterPro"/>
</dbReference>
<dbReference type="Gene3D" id="3.30.1370.120">
    <property type="match status" value="2"/>
</dbReference>
<comment type="subcellular location">
    <subcellularLocation>
        <location evidence="1 10">Cell outer membrane</location>
    </subcellularLocation>
</comment>